<dbReference type="AlphaFoldDB" id="A0A1J3E073"/>
<protein>
    <submittedName>
        <fullName evidence="5">Uncharacterized protein</fullName>
    </submittedName>
</protein>
<dbReference type="SMART" id="SM00717">
    <property type="entry name" value="SANT"/>
    <property type="match status" value="1"/>
</dbReference>
<comment type="subcellular location">
    <subcellularLocation>
        <location evidence="1">Nucleus</location>
    </subcellularLocation>
</comment>
<dbReference type="PROSITE" id="PS51294">
    <property type="entry name" value="HTH_MYB"/>
    <property type="match status" value="1"/>
</dbReference>
<sequence length="95" mass="11055">MNNQEREASAATTVAAAKSKTARDLSFFNKDQKRRVLWTPEEEEMLKVGVEKFAAEVNKNMPWRKILEMGENVFSQTRTPSDLKDKWRNMIKALH</sequence>
<proteinExistence type="predicted"/>
<keyword evidence="2" id="KW-0539">Nucleus</keyword>
<evidence type="ECO:0000259" key="3">
    <source>
        <dbReference type="PROSITE" id="PS50090"/>
    </source>
</evidence>
<evidence type="ECO:0000256" key="2">
    <source>
        <dbReference type="ARBA" id="ARBA00023242"/>
    </source>
</evidence>
<dbReference type="Pfam" id="PF00249">
    <property type="entry name" value="Myb_DNA-binding"/>
    <property type="match status" value="1"/>
</dbReference>
<feature type="domain" description="Myb-like" evidence="3">
    <location>
        <begin position="30"/>
        <end position="91"/>
    </location>
</feature>
<organism evidence="5">
    <name type="scientific">Noccaea caerulescens</name>
    <name type="common">Alpine penny-cress</name>
    <name type="synonym">Thlaspi caerulescens</name>
    <dbReference type="NCBI Taxonomy" id="107243"/>
    <lineage>
        <taxon>Eukaryota</taxon>
        <taxon>Viridiplantae</taxon>
        <taxon>Streptophyta</taxon>
        <taxon>Embryophyta</taxon>
        <taxon>Tracheophyta</taxon>
        <taxon>Spermatophyta</taxon>
        <taxon>Magnoliopsida</taxon>
        <taxon>eudicotyledons</taxon>
        <taxon>Gunneridae</taxon>
        <taxon>Pentapetalae</taxon>
        <taxon>rosids</taxon>
        <taxon>malvids</taxon>
        <taxon>Brassicales</taxon>
        <taxon>Brassicaceae</taxon>
        <taxon>Coluteocarpeae</taxon>
        <taxon>Noccaea</taxon>
    </lineage>
</organism>
<evidence type="ECO:0000259" key="4">
    <source>
        <dbReference type="PROSITE" id="PS51294"/>
    </source>
</evidence>
<reference evidence="5" key="1">
    <citation type="submission" date="2016-07" db="EMBL/GenBank/DDBJ databases">
        <title>De novo transcriptome assembly of four accessions of the metal hyperaccumulator plant Noccaea caerulescens.</title>
        <authorList>
            <person name="Blande D."/>
            <person name="Halimaa P."/>
            <person name="Tervahauta A.I."/>
            <person name="Aarts M.G."/>
            <person name="Karenlampi S.O."/>
        </authorList>
    </citation>
    <scope>NUCLEOTIDE SEQUENCE</scope>
</reference>
<name>A0A1J3E073_NOCCA</name>
<dbReference type="PANTHER" id="PTHR47863">
    <property type="entry name" value="RING/FYVE/PHD ZINC FINGER SUPERFAMILY PROTEIN"/>
    <property type="match status" value="1"/>
</dbReference>
<dbReference type="SUPFAM" id="SSF46689">
    <property type="entry name" value="Homeodomain-like"/>
    <property type="match status" value="1"/>
</dbReference>
<dbReference type="EMBL" id="GEVK01003927">
    <property type="protein sequence ID" value="JAU48905.1"/>
    <property type="molecule type" value="Transcribed_RNA"/>
</dbReference>
<dbReference type="InterPro" id="IPR009057">
    <property type="entry name" value="Homeodomain-like_sf"/>
</dbReference>
<dbReference type="CDD" id="cd11660">
    <property type="entry name" value="SANT_TRF"/>
    <property type="match status" value="1"/>
</dbReference>
<accession>A0A1J3E073</accession>
<feature type="domain" description="HTH myb-type" evidence="4">
    <location>
        <begin position="30"/>
        <end position="95"/>
    </location>
</feature>
<dbReference type="PANTHER" id="PTHR47863:SF2">
    <property type="entry name" value="MYB-LIKE DOMAIN-CONTAINING PROTEIN"/>
    <property type="match status" value="1"/>
</dbReference>
<dbReference type="PROSITE" id="PS50090">
    <property type="entry name" value="MYB_LIKE"/>
    <property type="match status" value="1"/>
</dbReference>
<dbReference type="GO" id="GO:0005634">
    <property type="term" value="C:nucleus"/>
    <property type="evidence" value="ECO:0007669"/>
    <property type="project" value="UniProtKB-SubCell"/>
</dbReference>
<gene>
    <name evidence="5" type="ORF">GA_TR5653_c0_g1_i1_g.18407</name>
    <name evidence="6" type="ORF">LC_TR17911_c0_g1_i1_g.60785</name>
</gene>
<dbReference type="Gene3D" id="1.10.10.60">
    <property type="entry name" value="Homeodomain-like"/>
    <property type="match status" value="1"/>
</dbReference>
<dbReference type="InterPro" id="IPR017930">
    <property type="entry name" value="Myb_dom"/>
</dbReference>
<dbReference type="InterPro" id="IPR001005">
    <property type="entry name" value="SANT/Myb"/>
</dbReference>
<dbReference type="EMBL" id="GEVI01008672">
    <property type="protein sequence ID" value="JAU23648.1"/>
    <property type="molecule type" value="Transcribed_RNA"/>
</dbReference>
<evidence type="ECO:0000256" key="1">
    <source>
        <dbReference type="ARBA" id="ARBA00004123"/>
    </source>
</evidence>
<evidence type="ECO:0000313" key="5">
    <source>
        <dbReference type="EMBL" id="JAU23648.1"/>
    </source>
</evidence>
<evidence type="ECO:0000313" key="6">
    <source>
        <dbReference type="EMBL" id="JAU48905.1"/>
    </source>
</evidence>